<name>A0A317EYL1_9SPHI</name>
<protein>
    <recommendedName>
        <fullName evidence="1">HTH cro/C1-type domain-containing protein</fullName>
    </recommendedName>
</protein>
<dbReference type="SUPFAM" id="SSF47413">
    <property type="entry name" value="lambda repressor-like DNA-binding domains"/>
    <property type="match status" value="1"/>
</dbReference>
<dbReference type="InterPro" id="IPR010982">
    <property type="entry name" value="Lambda_DNA-bd_dom_sf"/>
</dbReference>
<dbReference type="AlphaFoldDB" id="A0A317EYL1"/>
<accession>A0A317EYL1</accession>
<dbReference type="Pfam" id="PF13443">
    <property type="entry name" value="HTH_26"/>
    <property type="match status" value="1"/>
</dbReference>
<dbReference type="EMBL" id="QGNY01000007">
    <property type="protein sequence ID" value="PWS30328.1"/>
    <property type="molecule type" value="Genomic_DNA"/>
</dbReference>
<dbReference type="OrthoDB" id="708760at2"/>
<evidence type="ECO:0000259" key="1">
    <source>
        <dbReference type="PROSITE" id="PS50943"/>
    </source>
</evidence>
<dbReference type="InterPro" id="IPR001387">
    <property type="entry name" value="Cro/C1-type_HTH"/>
</dbReference>
<dbReference type="CDD" id="cd00093">
    <property type="entry name" value="HTH_XRE"/>
    <property type="match status" value="1"/>
</dbReference>
<dbReference type="GO" id="GO:0003677">
    <property type="term" value="F:DNA binding"/>
    <property type="evidence" value="ECO:0007669"/>
    <property type="project" value="InterPro"/>
</dbReference>
<dbReference type="Proteomes" id="UP000245391">
    <property type="component" value="Unassembled WGS sequence"/>
</dbReference>
<evidence type="ECO:0000313" key="3">
    <source>
        <dbReference type="Proteomes" id="UP000245391"/>
    </source>
</evidence>
<reference evidence="3" key="1">
    <citation type="submission" date="2018-05" db="EMBL/GenBank/DDBJ databases">
        <title>Pedobacter paludis sp. nov., isolated from wetland soil.</title>
        <authorList>
            <person name="Zhang Y."/>
        </authorList>
    </citation>
    <scope>NUCLEOTIDE SEQUENCE [LARGE SCALE GENOMIC DNA]</scope>
    <source>
        <strain evidence="3">R-8</strain>
    </source>
</reference>
<comment type="caution">
    <text evidence="2">The sequence shown here is derived from an EMBL/GenBank/DDBJ whole genome shotgun (WGS) entry which is preliminary data.</text>
</comment>
<keyword evidence="3" id="KW-1185">Reference proteome</keyword>
<dbReference type="Gene3D" id="1.10.260.40">
    <property type="entry name" value="lambda repressor-like DNA-binding domains"/>
    <property type="match status" value="1"/>
</dbReference>
<sequence>MKSHERLKMTMDQLKISQEILSSDSGVSQPTIHRMIKGTQNLNFKVLNVLRNKYKVDLNIFFEQK</sequence>
<organism evidence="2 3">
    <name type="scientific">Pedobacter paludis</name>
    <dbReference type="NCBI Taxonomy" id="2203212"/>
    <lineage>
        <taxon>Bacteria</taxon>
        <taxon>Pseudomonadati</taxon>
        <taxon>Bacteroidota</taxon>
        <taxon>Sphingobacteriia</taxon>
        <taxon>Sphingobacteriales</taxon>
        <taxon>Sphingobacteriaceae</taxon>
        <taxon>Pedobacter</taxon>
    </lineage>
</organism>
<feature type="domain" description="HTH cro/C1-type" evidence="1">
    <location>
        <begin position="7"/>
        <end position="61"/>
    </location>
</feature>
<evidence type="ECO:0000313" key="2">
    <source>
        <dbReference type="EMBL" id="PWS30328.1"/>
    </source>
</evidence>
<proteinExistence type="predicted"/>
<dbReference type="PROSITE" id="PS50943">
    <property type="entry name" value="HTH_CROC1"/>
    <property type="match status" value="1"/>
</dbReference>
<dbReference type="RefSeq" id="WP_109931514.1">
    <property type="nucleotide sequence ID" value="NZ_QGNY01000007.1"/>
</dbReference>
<gene>
    <name evidence="2" type="ORF">DF947_18025</name>
</gene>